<evidence type="ECO:0000313" key="2">
    <source>
        <dbReference type="EMBL" id="PSR22687.1"/>
    </source>
</evidence>
<gene>
    <name evidence="2" type="ORF">C7B45_05690</name>
</gene>
<feature type="region of interest" description="Disordered" evidence="1">
    <location>
        <begin position="48"/>
        <end position="68"/>
    </location>
</feature>
<reference evidence="2 3" key="1">
    <citation type="journal article" date="2014" name="BMC Genomics">
        <title>Comparison of environmental and isolate Sulfobacillus genomes reveals diverse carbon, sulfur, nitrogen, and hydrogen metabolisms.</title>
        <authorList>
            <person name="Justice N.B."/>
            <person name="Norman A."/>
            <person name="Brown C.T."/>
            <person name="Singh A."/>
            <person name="Thomas B.C."/>
            <person name="Banfield J.F."/>
        </authorList>
    </citation>
    <scope>NUCLEOTIDE SEQUENCE [LARGE SCALE GENOMIC DNA]</scope>
    <source>
        <strain evidence="2">AMDSBA3</strain>
    </source>
</reference>
<evidence type="ECO:0000313" key="3">
    <source>
        <dbReference type="Proteomes" id="UP000241848"/>
    </source>
</evidence>
<comment type="caution">
    <text evidence="2">The sequence shown here is derived from an EMBL/GenBank/DDBJ whole genome shotgun (WGS) entry which is preliminary data.</text>
</comment>
<feature type="compositionally biased region" description="Low complexity" evidence="1">
    <location>
        <begin position="48"/>
        <end position="60"/>
    </location>
</feature>
<evidence type="ECO:0000256" key="1">
    <source>
        <dbReference type="SAM" id="MobiDB-lite"/>
    </source>
</evidence>
<dbReference type="EMBL" id="PXYV01000013">
    <property type="protein sequence ID" value="PSR22687.1"/>
    <property type="molecule type" value="Genomic_DNA"/>
</dbReference>
<name>A0A2T2WKD5_9FIRM</name>
<dbReference type="AlphaFoldDB" id="A0A2T2WKD5"/>
<organism evidence="2 3">
    <name type="scientific">Sulfobacillus acidophilus</name>
    <dbReference type="NCBI Taxonomy" id="53633"/>
    <lineage>
        <taxon>Bacteria</taxon>
        <taxon>Bacillati</taxon>
        <taxon>Bacillota</taxon>
        <taxon>Clostridia</taxon>
        <taxon>Eubacteriales</taxon>
        <taxon>Clostridiales Family XVII. Incertae Sedis</taxon>
        <taxon>Sulfobacillus</taxon>
    </lineage>
</organism>
<accession>A0A2T2WKD5</accession>
<protein>
    <submittedName>
        <fullName evidence="2">Uncharacterized protein</fullName>
    </submittedName>
</protein>
<dbReference type="Proteomes" id="UP000241848">
    <property type="component" value="Unassembled WGS sequence"/>
</dbReference>
<proteinExistence type="predicted"/>
<sequence>MKRLLWTVAALLGLAASLLIMLGMFWVLEIAPLLLFVGMAVAYSMLSRSSKVSSSSDTISLQNGSRKS</sequence>